<sequence length="202" mass="22423">MLCIASWRCFARSSIIKDGGTTIHQTVYFPRSGTGTAGSLVRKVHLLGHWISFKAFAAIENAEKTKVLILAVSFLHQGLLTVPDQHEVGGHWRILAIDNLMKEDKYCLPIVAFEYFIANVNHSMDSLNLKIKSLSMIVVFAQVGGHWRIFAIDNLMKEDKYCLPIGIASAKQGADGEAKTIKDYTKTGLSCQAMDPVCFVIY</sequence>
<evidence type="ECO:0000313" key="2">
    <source>
        <dbReference type="Proteomes" id="UP000306102"/>
    </source>
</evidence>
<comment type="caution">
    <text evidence="1">The sequence shown here is derived from an EMBL/GenBank/DDBJ whole genome shotgun (WGS) entry which is preliminary data.</text>
</comment>
<gene>
    <name evidence="1" type="ORF">TEA_013401</name>
</gene>
<name>A0A4S4E2K4_CAMSN</name>
<proteinExistence type="predicted"/>
<dbReference type="Proteomes" id="UP000306102">
    <property type="component" value="Unassembled WGS sequence"/>
</dbReference>
<evidence type="ECO:0000313" key="1">
    <source>
        <dbReference type="EMBL" id="THG10092.1"/>
    </source>
</evidence>
<dbReference type="AlphaFoldDB" id="A0A4S4E2K4"/>
<reference evidence="1 2" key="1">
    <citation type="journal article" date="2018" name="Proc. Natl. Acad. Sci. U.S.A.">
        <title>Draft genome sequence of Camellia sinensis var. sinensis provides insights into the evolution of the tea genome and tea quality.</title>
        <authorList>
            <person name="Wei C."/>
            <person name="Yang H."/>
            <person name="Wang S."/>
            <person name="Zhao J."/>
            <person name="Liu C."/>
            <person name="Gao L."/>
            <person name="Xia E."/>
            <person name="Lu Y."/>
            <person name="Tai Y."/>
            <person name="She G."/>
            <person name="Sun J."/>
            <person name="Cao H."/>
            <person name="Tong W."/>
            <person name="Gao Q."/>
            <person name="Li Y."/>
            <person name="Deng W."/>
            <person name="Jiang X."/>
            <person name="Wang W."/>
            <person name="Chen Q."/>
            <person name="Zhang S."/>
            <person name="Li H."/>
            <person name="Wu J."/>
            <person name="Wang P."/>
            <person name="Li P."/>
            <person name="Shi C."/>
            <person name="Zheng F."/>
            <person name="Jian J."/>
            <person name="Huang B."/>
            <person name="Shan D."/>
            <person name="Shi M."/>
            <person name="Fang C."/>
            <person name="Yue Y."/>
            <person name="Li F."/>
            <person name="Li D."/>
            <person name="Wei S."/>
            <person name="Han B."/>
            <person name="Jiang C."/>
            <person name="Yin Y."/>
            <person name="Xia T."/>
            <person name="Zhang Z."/>
            <person name="Bennetzen J.L."/>
            <person name="Zhao S."/>
            <person name="Wan X."/>
        </authorList>
    </citation>
    <scope>NUCLEOTIDE SEQUENCE [LARGE SCALE GENOMIC DNA]</scope>
    <source>
        <strain evidence="2">cv. Shuchazao</strain>
        <tissue evidence="1">Leaf</tissue>
    </source>
</reference>
<organism evidence="1 2">
    <name type="scientific">Camellia sinensis var. sinensis</name>
    <name type="common">China tea</name>
    <dbReference type="NCBI Taxonomy" id="542762"/>
    <lineage>
        <taxon>Eukaryota</taxon>
        <taxon>Viridiplantae</taxon>
        <taxon>Streptophyta</taxon>
        <taxon>Embryophyta</taxon>
        <taxon>Tracheophyta</taxon>
        <taxon>Spermatophyta</taxon>
        <taxon>Magnoliopsida</taxon>
        <taxon>eudicotyledons</taxon>
        <taxon>Gunneridae</taxon>
        <taxon>Pentapetalae</taxon>
        <taxon>asterids</taxon>
        <taxon>Ericales</taxon>
        <taxon>Theaceae</taxon>
        <taxon>Camellia</taxon>
    </lineage>
</organism>
<dbReference type="EMBL" id="SDRB02008077">
    <property type="protein sequence ID" value="THG10092.1"/>
    <property type="molecule type" value="Genomic_DNA"/>
</dbReference>
<protein>
    <submittedName>
        <fullName evidence="1">Uncharacterized protein</fullName>
    </submittedName>
</protein>
<keyword evidence="2" id="KW-1185">Reference proteome</keyword>
<accession>A0A4S4E2K4</accession>